<evidence type="ECO:0000313" key="7">
    <source>
        <dbReference type="Proteomes" id="UP000254559"/>
    </source>
</evidence>
<proteinExistence type="predicted"/>
<reference evidence="6 7" key="1">
    <citation type="submission" date="2018-06" db="EMBL/GenBank/DDBJ databases">
        <authorList>
            <consortium name="Pathogen Informatics"/>
            <person name="Doyle S."/>
        </authorList>
    </citation>
    <scope>NUCLEOTIDE SEQUENCE [LARGE SCALE GENOMIC DNA]</scope>
    <source>
        <strain evidence="6 7">NCTC11564</strain>
    </source>
</reference>
<keyword evidence="1" id="KW-0678">Repressor</keyword>
<evidence type="ECO:0000256" key="4">
    <source>
        <dbReference type="ARBA" id="ARBA00023163"/>
    </source>
</evidence>
<keyword evidence="4" id="KW-0804">Transcription</keyword>
<evidence type="ECO:0000256" key="2">
    <source>
        <dbReference type="ARBA" id="ARBA00023015"/>
    </source>
</evidence>
<dbReference type="EMBL" id="UHFO01000001">
    <property type="protein sequence ID" value="SUN62501.1"/>
    <property type="molecule type" value="Genomic_DNA"/>
</dbReference>
<dbReference type="Pfam" id="PF13411">
    <property type="entry name" value="MerR_1"/>
    <property type="match status" value="1"/>
</dbReference>
<dbReference type="PANTHER" id="PTHR30204:SF69">
    <property type="entry name" value="MERR-FAMILY TRANSCRIPTIONAL REGULATOR"/>
    <property type="match status" value="1"/>
</dbReference>
<dbReference type="InterPro" id="IPR009061">
    <property type="entry name" value="DNA-bd_dom_put_sf"/>
</dbReference>
<comment type="caution">
    <text evidence="6">The sequence shown here is derived from an EMBL/GenBank/DDBJ whole genome shotgun (WGS) entry which is preliminary data.</text>
</comment>
<evidence type="ECO:0000256" key="1">
    <source>
        <dbReference type="ARBA" id="ARBA00022491"/>
    </source>
</evidence>
<evidence type="ECO:0000259" key="5">
    <source>
        <dbReference type="PROSITE" id="PS50937"/>
    </source>
</evidence>
<evidence type="ECO:0000313" key="6">
    <source>
        <dbReference type="EMBL" id="SUN62501.1"/>
    </source>
</evidence>
<keyword evidence="3" id="KW-0238">DNA-binding</keyword>
<dbReference type="SUPFAM" id="SSF46955">
    <property type="entry name" value="Putative DNA-binding domain"/>
    <property type="match status" value="1"/>
</dbReference>
<dbReference type="Proteomes" id="UP000254559">
    <property type="component" value="Unassembled WGS sequence"/>
</dbReference>
<gene>
    <name evidence="6" type="primary">cueR</name>
    <name evidence="6" type="ORF">NCTC11564_00527</name>
</gene>
<evidence type="ECO:0000256" key="3">
    <source>
        <dbReference type="ARBA" id="ARBA00023125"/>
    </source>
</evidence>
<dbReference type="AlphaFoldDB" id="A0A9X8XH75"/>
<dbReference type="SMART" id="SM00422">
    <property type="entry name" value="HTH_MERR"/>
    <property type="match status" value="1"/>
</dbReference>
<dbReference type="PANTHER" id="PTHR30204">
    <property type="entry name" value="REDOX-CYCLING DRUG-SENSING TRANSCRIPTIONAL ACTIVATOR SOXR"/>
    <property type="match status" value="1"/>
</dbReference>
<sequence>MLRNEIQEKTGLTRKAIEYYEEKGLIQPFKLENGYRDYSEKDLEILNKISMYRKIGLSISEIEECLSSNGSLLSSILRRKEHQLAIDQKRKEIIELIVKKENENLIESKIALIETEESIYEELANAFPGYFGQLIFSAYQPFLNETLDKEEQDAFKDFVAYLDSLPSFTLSKEEQEYIEEGSSTYDMKTLKEVNESKIKAIENSEKWIEENKDMVALYQDYKNSDEYQNSPMKNIQDKLQKYMEDNKYYEIAIPLIRKFSKSYDEYYQKLLIANDKYLELNK</sequence>
<dbReference type="CDD" id="cd00592">
    <property type="entry name" value="HTH_MerR-like"/>
    <property type="match status" value="1"/>
</dbReference>
<dbReference type="GO" id="GO:0003677">
    <property type="term" value="F:DNA binding"/>
    <property type="evidence" value="ECO:0007669"/>
    <property type="project" value="UniProtKB-KW"/>
</dbReference>
<organism evidence="6 7">
    <name type="scientific">Streptococcus dysgalactiae subsp. equisimilis</name>
    <name type="common">Streptococcus equisimilis</name>
    <dbReference type="NCBI Taxonomy" id="119602"/>
    <lineage>
        <taxon>Bacteria</taxon>
        <taxon>Bacillati</taxon>
        <taxon>Bacillota</taxon>
        <taxon>Bacilli</taxon>
        <taxon>Lactobacillales</taxon>
        <taxon>Streptococcaceae</taxon>
        <taxon>Streptococcus</taxon>
    </lineage>
</organism>
<dbReference type="InterPro" id="IPR047057">
    <property type="entry name" value="MerR_fam"/>
</dbReference>
<name>A0A9X8XH75_STREQ</name>
<dbReference type="Gene3D" id="1.10.1660.10">
    <property type="match status" value="1"/>
</dbReference>
<keyword evidence="2" id="KW-0805">Transcription regulation</keyword>
<accession>A0A9X8XH75</accession>
<protein>
    <submittedName>
        <fullName evidence="6">Transcriptional regulator</fullName>
    </submittedName>
</protein>
<dbReference type="InterPro" id="IPR000551">
    <property type="entry name" value="MerR-type_HTH_dom"/>
</dbReference>
<dbReference type="PROSITE" id="PS50937">
    <property type="entry name" value="HTH_MERR_2"/>
    <property type="match status" value="1"/>
</dbReference>
<dbReference type="GO" id="GO:0003700">
    <property type="term" value="F:DNA-binding transcription factor activity"/>
    <property type="evidence" value="ECO:0007669"/>
    <property type="project" value="InterPro"/>
</dbReference>
<dbReference type="RefSeq" id="WP_115283151.1">
    <property type="nucleotide sequence ID" value="NZ_UHFO01000001.1"/>
</dbReference>
<feature type="domain" description="HTH merR-type" evidence="5">
    <location>
        <begin position="1"/>
        <end position="68"/>
    </location>
</feature>